<evidence type="ECO:0000256" key="1">
    <source>
        <dbReference type="SAM" id="MobiDB-lite"/>
    </source>
</evidence>
<evidence type="ECO:0000313" key="2">
    <source>
        <dbReference type="EMBL" id="MBB1089392.1"/>
    </source>
</evidence>
<dbReference type="EMBL" id="JACHTE010000009">
    <property type="protein sequence ID" value="MBB1089392.1"/>
    <property type="molecule type" value="Genomic_DNA"/>
</dbReference>
<proteinExistence type="predicted"/>
<organism evidence="2 3">
    <name type="scientific">Marilutibacter penaei</name>
    <dbReference type="NCBI Taxonomy" id="2759900"/>
    <lineage>
        <taxon>Bacteria</taxon>
        <taxon>Pseudomonadati</taxon>
        <taxon>Pseudomonadota</taxon>
        <taxon>Gammaproteobacteria</taxon>
        <taxon>Lysobacterales</taxon>
        <taxon>Lysobacteraceae</taxon>
        <taxon>Marilutibacter</taxon>
    </lineage>
</organism>
<evidence type="ECO:0000313" key="3">
    <source>
        <dbReference type="Proteomes" id="UP000552587"/>
    </source>
</evidence>
<gene>
    <name evidence="2" type="ORF">H4F99_12980</name>
</gene>
<evidence type="ECO:0008006" key="4">
    <source>
        <dbReference type="Google" id="ProtNLM"/>
    </source>
</evidence>
<name>A0A7W3U5R2_9GAMM</name>
<dbReference type="Proteomes" id="UP000552587">
    <property type="component" value="Unassembled WGS sequence"/>
</dbReference>
<feature type="region of interest" description="Disordered" evidence="1">
    <location>
        <begin position="1"/>
        <end position="25"/>
    </location>
</feature>
<sequence length="210" mass="23795">MRTSLLNPLEPPLPFGPDATPPSANDAVMSWQPAQVAAFDALVHEVNPDAPRVDIPRLQALAEWLVAQPLPEARGLMQTRLDRIEWVRAMLADPDWETPAGARARAVRMLAYLDDDAGLIPHRTPLLGYLDDVLLFDLTWPAFEAETEEYRDFCDYRRETHPEGDAASQQDAWLRDRLAELAQLQHNARVRDAHYIDTRPGPDDRFRVVA</sequence>
<accession>A0A7W3U5R2</accession>
<comment type="caution">
    <text evidence="2">The sequence shown here is derived from an EMBL/GenBank/DDBJ whole genome shotgun (WGS) entry which is preliminary data.</text>
</comment>
<reference evidence="2 3" key="1">
    <citation type="submission" date="2020-07" db="EMBL/GenBank/DDBJ databases">
        <authorList>
            <person name="Xu S."/>
            <person name="Li A."/>
        </authorList>
    </citation>
    <scope>NUCLEOTIDE SEQUENCE [LARGE SCALE GENOMIC DNA]</scope>
    <source>
        <strain evidence="2 3">SG-8</strain>
    </source>
</reference>
<dbReference type="RefSeq" id="WP_182670170.1">
    <property type="nucleotide sequence ID" value="NZ_JACHTE010000009.1"/>
</dbReference>
<keyword evidence="3" id="KW-1185">Reference proteome</keyword>
<protein>
    <recommendedName>
        <fullName evidence="4">DUF1232 domain-containing protein</fullName>
    </recommendedName>
</protein>
<dbReference type="AlphaFoldDB" id="A0A7W3U5R2"/>